<dbReference type="EMBL" id="JHEM01000023">
    <property type="protein sequence ID" value="KCB22483.1"/>
    <property type="molecule type" value="Genomic_DNA"/>
</dbReference>
<evidence type="ECO:0000313" key="2">
    <source>
        <dbReference type="EMBL" id="KCB22483.1"/>
    </source>
</evidence>
<evidence type="ECO:0000256" key="1">
    <source>
        <dbReference type="SAM" id="MobiDB-lite"/>
    </source>
</evidence>
<evidence type="ECO:0000313" key="3">
    <source>
        <dbReference type="Proteomes" id="UP000025748"/>
    </source>
</evidence>
<gene>
    <name evidence="2" type="ORF">L544_0421</name>
</gene>
<reference evidence="2 3" key="1">
    <citation type="submission" date="2014-03" db="EMBL/GenBank/DDBJ databases">
        <title>Genome sequence of Bordetella hinzii.</title>
        <authorList>
            <person name="Register K."/>
            <person name="Harvill E."/>
            <person name="Goodfield L.L."/>
            <person name="Ivanov Y.V."/>
            <person name="Meyer J.A."/>
            <person name="Muse S.J."/>
            <person name="Jacobs N."/>
            <person name="Bendor L."/>
            <person name="Smallridge W.E."/>
            <person name="Brinkac L.M."/>
            <person name="Sanka R."/>
            <person name="Kim M."/>
            <person name="Losada L."/>
        </authorList>
    </citation>
    <scope>NUCLEOTIDE SEQUENCE [LARGE SCALE GENOMIC DNA]</scope>
    <source>
        <strain evidence="2 3">OH87 BAL007II</strain>
    </source>
</reference>
<name>A0ABR4QX94_9BORD</name>
<dbReference type="Proteomes" id="UP000025748">
    <property type="component" value="Unassembled WGS sequence"/>
</dbReference>
<comment type="caution">
    <text evidence="2">The sequence shown here is derived from an EMBL/GenBank/DDBJ whole genome shotgun (WGS) entry which is preliminary data.</text>
</comment>
<feature type="region of interest" description="Disordered" evidence="1">
    <location>
        <begin position="1"/>
        <end position="40"/>
    </location>
</feature>
<organism evidence="2 3">
    <name type="scientific">Bordetella hinzii OH87 BAL007II</name>
    <dbReference type="NCBI Taxonomy" id="1331262"/>
    <lineage>
        <taxon>Bacteria</taxon>
        <taxon>Pseudomonadati</taxon>
        <taxon>Pseudomonadota</taxon>
        <taxon>Betaproteobacteria</taxon>
        <taxon>Burkholderiales</taxon>
        <taxon>Alcaligenaceae</taxon>
        <taxon>Bordetella</taxon>
    </lineage>
</organism>
<sequence>MEHRWRQPAGPPRHGDSPGRFQESSLPPPVPRAAPGAQAR</sequence>
<protein>
    <submittedName>
        <fullName evidence="2">Uncharacterized protein</fullName>
    </submittedName>
</protein>
<keyword evidence="3" id="KW-1185">Reference proteome</keyword>
<proteinExistence type="predicted"/>
<accession>A0ABR4QX94</accession>